<dbReference type="PANTHER" id="PTHR45784">
    <property type="entry name" value="C-TYPE LECTIN DOMAIN FAMILY 20 MEMBER A-RELATED"/>
    <property type="match status" value="1"/>
</dbReference>
<dbReference type="Gene3D" id="3.10.100.10">
    <property type="entry name" value="Mannose-Binding Protein A, subunit A"/>
    <property type="match status" value="2"/>
</dbReference>
<dbReference type="Pfam" id="PF00059">
    <property type="entry name" value="Lectin_C"/>
    <property type="match status" value="2"/>
</dbReference>
<dbReference type="InParanoid" id="T1FJY3"/>
<proteinExistence type="predicted"/>
<accession>T1FJY3</accession>
<feature type="domain" description="C-type lectin" evidence="2">
    <location>
        <begin position="153"/>
        <end position="255"/>
    </location>
</feature>
<dbReference type="KEGG" id="hro:HELRODRAFT_183623"/>
<dbReference type="AlphaFoldDB" id="T1FJY3"/>
<gene>
    <name evidence="4" type="primary">20209132</name>
    <name evidence="3" type="ORF">HELRODRAFT_183623</name>
</gene>
<feature type="chain" id="PRO_5010980741" description="C-type lectin domain-containing protein" evidence="1">
    <location>
        <begin position="21"/>
        <end position="367"/>
    </location>
</feature>
<dbReference type="CDD" id="cd00037">
    <property type="entry name" value="CLECT"/>
    <property type="match status" value="1"/>
</dbReference>
<dbReference type="Proteomes" id="UP000015101">
    <property type="component" value="Unassembled WGS sequence"/>
</dbReference>
<dbReference type="PROSITE" id="PS50041">
    <property type="entry name" value="C_TYPE_LECTIN_2"/>
    <property type="match status" value="1"/>
</dbReference>
<dbReference type="InterPro" id="IPR016187">
    <property type="entry name" value="CTDL_fold"/>
</dbReference>
<keyword evidence="1" id="KW-0732">Signal</keyword>
<dbReference type="SMART" id="SM00034">
    <property type="entry name" value="CLECT"/>
    <property type="match status" value="1"/>
</dbReference>
<organism evidence="4 5">
    <name type="scientific">Helobdella robusta</name>
    <name type="common">Californian leech</name>
    <dbReference type="NCBI Taxonomy" id="6412"/>
    <lineage>
        <taxon>Eukaryota</taxon>
        <taxon>Metazoa</taxon>
        <taxon>Spiralia</taxon>
        <taxon>Lophotrochozoa</taxon>
        <taxon>Annelida</taxon>
        <taxon>Clitellata</taxon>
        <taxon>Hirudinea</taxon>
        <taxon>Rhynchobdellida</taxon>
        <taxon>Glossiphoniidae</taxon>
        <taxon>Helobdella</taxon>
    </lineage>
</organism>
<dbReference type="CTD" id="20209132"/>
<dbReference type="PANTHER" id="PTHR45784:SF5">
    <property type="entry name" value="C-TYPE LECTIN DOMAIN FAMILY 20 MEMBER A-RELATED"/>
    <property type="match status" value="1"/>
</dbReference>
<dbReference type="GeneID" id="20209132"/>
<feature type="signal peptide" evidence="1">
    <location>
        <begin position="1"/>
        <end position="20"/>
    </location>
</feature>
<dbReference type="InterPro" id="IPR001304">
    <property type="entry name" value="C-type_lectin-like"/>
</dbReference>
<evidence type="ECO:0000313" key="4">
    <source>
        <dbReference type="EnsemblMetazoa" id="HelroP183623"/>
    </source>
</evidence>
<name>T1FJY3_HELRO</name>
<dbReference type="RefSeq" id="XP_009011464.1">
    <property type="nucleotide sequence ID" value="XM_009013216.1"/>
</dbReference>
<evidence type="ECO:0000256" key="1">
    <source>
        <dbReference type="SAM" id="SignalP"/>
    </source>
</evidence>
<dbReference type="EMBL" id="KB095871">
    <property type="protein sequence ID" value="ESO10466.1"/>
    <property type="molecule type" value="Genomic_DNA"/>
</dbReference>
<reference evidence="4" key="3">
    <citation type="submission" date="2015-06" db="UniProtKB">
        <authorList>
            <consortium name="EnsemblMetazoa"/>
        </authorList>
    </citation>
    <scope>IDENTIFICATION</scope>
</reference>
<reference evidence="5" key="1">
    <citation type="submission" date="2012-12" db="EMBL/GenBank/DDBJ databases">
        <authorList>
            <person name="Hellsten U."/>
            <person name="Grimwood J."/>
            <person name="Chapman J.A."/>
            <person name="Shapiro H."/>
            <person name="Aerts A."/>
            <person name="Otillar R.P."/>
            <person name="Terry A.Y."/>
            <person name="Boore J.L."/>
            <person name="Simakov O."/>
            <person name="Marletaz F."/>
            <person name="Cho S.-J."/>
            <person name="Edsinger-Gonzales E."/>
            <person name="Havlak P."/>
            <person name="Kuo D.-H."/>
            <person name="Larsson T."/>
            <person name="Lv J."/>
            <person name="Arendt D."/>
            <person name="Savage R."/>
            <person name="Osoegawa K."/>
            <person name="de Jong P."/>
            <person name="Lindberg D.R."/>
            <person name="Seaver E.C."/>
            <person name="Weisblat D.A."/>
            <person name="Putnam N.H."/>
            <person name="Grigoriev I.V."/>
            <person name="Rokhsar D.S."/>
        </authorList>
    </citation>
    <scope>NUCLEOTIDE SEQUENCE</scope>
</reference>
<dbReference type="HOGENOM" id="CLU_754949_0_0_1"/>
<dbReference type="InterPro" id="IPR016186">
    <property type="entry name" value="C-type_lectin-like/link_sf"/>
</dbReference>
<sequence length="367" mass="42636">MNFLSILEVFVFIQNTFVDSAYVEHYYESMGATLYSNGSEVMVQSYEEASEHCQTTGGKILKILNSDQQSVLNNFLNNSKLNVNKNDGVFIGLRRTDFEQNHKLHSILKPEDYVEFKQRRGNNFLFIEDDKLNLMIGNKPNRFLCSKSAGCPNEQKCYEIVESEKTWYDARSYCLQKGEDLFTFNGKFDASKLKINRDKAYWLGYSKISWYWEDEPDVFTKFTNWIGNSETTFYGDEKKCSAMSIDDVSWRTVSCTSAAKDHYVICMKANAAASLGSLVFDRNSPPHECLFPGRKTRAGQEPNYLQSLHQKLYQKLTQKLTRKITKTRKPNSKKTEEKNFPKYLYVNSHEQPFTLKYTHYTLAILFT</sequence>
<dbReference type="EMBL" id="AMQM01008891">
    <property type="status" value="NOT_ANNOTATED_CDS"/>
    <property type="molecule type" value="Genomic_DNA"/>
</dbReference>
<reference evidence="3 5" key="2">
    <citation type="journal article" date="2013" name="Nature">
        <title>Insights into bilaterian evolution from three spiralian genomes.</title>
        <authorList>
            <person name="Simakov O."/>
            <person name="Marletaz F."/>
            <person name="Cho S.J."/>
            <person name="Edsinger-Gonzales E."/>
            <person name="Havlak P."/>
            <person name="Hellsten U."/>
            <person name="Kuo D.H."/>
            <person name="Larsson T."/>
            <person name="Lv J."/>
            <person name="Arendt D."/>
            <person name="Savage R."/>
            <person name="Osoegawa K."/>
            <person name="de Jong P."/>
            <person name="Grimwood J."/>
            <person name="Chapman J.A."/>
            <person name="Shapiro H."/>
            <person name="Aerts A."/>
            <person name="Otillar R.P."/>
            <person name="Terry A.Y."/>
            <person name="Boore J.L."/>
            <person name="Grigoriev I.V."/>
            <person name="Lindberg D.R."/>
            <person name="Seaver E.C."/>
            <person name="Weisblat D.A."/>
            <person name="Putnam N.H."/>
            <person name="Rokhsar D.S."/>
        </authorList>
    </citation>
    <scope>NUCLEOTIDE SEQUENCE</scope>
</reference>
<evidence type="ECO:0000313" key="5">
    <source>
        <dbReference type="Proteomes" id="UP000015101"/>
    </source>
</evidence>
<dbReference type="EnsemblMetazoa" id="HelroT183623">
    <property type="protein sequence ID" value="HelroP183623"/>
    <property type="gene ID" value="HelroG183623"/>
</dbReference>
<dbReference type="SUPFAM" id="SSF56436">
    <property type="entry name" value="C-type lectin-like"/>
    <property type="match status" value="2"/>
</dbReference>
<protein>
    <recommendedName>
        <fullName evidence="2">C-type lectin domain-containing protein</fullName>
    </recommendedName>
</protein>
<dbReference type="OrthoDB" id="6067009at2759"/>
<evidence type="ECO:0000313" key="3">
    <source>
        <dbReference type="EMBL" id="ESO10466.1"/>
    </source>
</evidence>
<keyword evidence="5" id="KW-1185">Reference proteome</keyword>
<evidence type="ECO:0000259" key="2">
    <source>
        <dbReference type="PROSITE" id="PS50041"/>
    </source>
</evidence>